<feature type="region of interest" description="Disordered" evidence="1">
    <location>
        <begin position="92"/>
        <end position="178"/>
    </location>
</feature>
<reference evidence="2 3" key="1">
    <citation type="submission" date="2017-06" db="EMBL/GenBank/DDBJ databases">
        <title>Cmopartive genomic analysis of Ambrosia Fusariam Clade fungi.</title>
        <authorList>
            <person name="Stajich J.E."/>
            <person name="Carrillo J."/>
            <person name="Kijimoto T."/>
            <person name="Eskalen A."/>
            <person name="O'Donnell K."/>
            <person name="Kasson M."/>
        </authorList>
    </citation>
    <scope>NUCLEOTIDE SEQUENCE [LARGE SCALE GENOMIC DNA]</scope>
    <source>
        <strain evidence="2 3">NRRL 20438</strain>
    </source>
</reference>
<evidence type="ECO:0000313" key="3">
    <source>
        <dbReference type="Proteomes" id="UP000288429"/>
    </source>
</evidence>
<feature type="compositionally biased region" description="Polar residues" evidence="1">
    <location>
        <begin position="115"/>
        <end position="130"/>
    </location>
</feature>
<dbReference type="Proteomes" id="UP000288429">
    <property type="component" value="Unassembled WGS sequence"/>
</dbReference>
<organism evidence="2 3">
    <name type="scientific">Fusarium ambrosium</name>
    <dbReference type="NCBI Taxonomy" id="131363"/>
    <lineage>
        <taxon>Eukaryota</taxon>
        <taxon>Fungi</taxon>
        <taxon>Dikarya</taxon>
        <taxon>Ascomycota</taxon>
        <taxon>Pezizomycotina</taxon>
        <taxon>Sordariomycetes</taxon>
        <taxon>Hypocreomycetidae</taxon>
        <taxon>Hypocreales</taxon>
        <taxon>Nectriaceae</taxon>
        <taxon>Fusarium</taxon>
        <taxon>Fusarium solani species complex</taxon>
    </lineage>
</organism>
<sequence>METKSSQRDEEIGLSCMVSGYAWKRKMKDKTALDIKMSDMRRCWNNTPTGWLSSNNALGEVELIHPVQAPIGLADNEFHYLLDDEFHWRQRTDNGHSYRKPRDEAEEELQGHHQFPSTTNNSMESPQTQRGPGKRPTERCLRPPGEFLRCHNWEEDIRAAEPSTSEAGESDTNHSTTN</sequence>
<gene>
    <name evidence="2" type="ORF">CDV31_009145</name>
</gene>
<evidence type="ECO:0000313" key="2">
    <source>
        <dbReference type="EMBL" id="RSM06371.1"/>
    </source>
</evidence>
<evidence type="ECO:0000256" key="1">
    <source>
        <dbReference type="SAM" id="MobiDB-lite"/>
    </source>
</evidence>
<feature type="compositionally biased region" description="Basic and acidic residues" evidence="1">
    <location>
        <begin position="92"/>
        <end position="103"/>
    </location>
</feature>
<keyword evidence="3" id="KW-1185">Reference proteome</keyword>
<feature type="compositionally biased region" description="Basic and acidic residues" evidence="1">
    <location>
        <begin position="148"/>
        <end position="159"/>
    </location>
</feature>
<comment type="caution">
    <text evidence="2">The sequence shown here is derived from an EMBL/GenBank/DDBJ whole genome shotgun (WGS) entry which is preliminary data.</text>
</comment>
<accession>A0A428TWD3</accession>
<dbReference type="EMBL" id="NIZV01000127">
    <property type="protein sequence ID" value="RSM06371.1"/>
    <property type="molecule type" value="Genomic_DNA"/>
</dbReference>
<proteinExistence type="predicted"/>
<name>A0A428TWD3_9HYPO</name>
<dbReference type="AlphaFoldDB" id="A0A428TWD3"/>
<protein>
    <submittedName>
        <fullName evidence="2">Uncharacterized protein</fullName>
    </submittedName>
</protein>